<dbReference type="InterPro" id="IPR040079">
    <property type="entry name" value="Glutathione_S-Trfase"/>
</dbReference>
<dbReference type="CDD" id="cd03045">
    <property type="entry name" value="GST_N_Delta_Epsilon"/>
    <property type="match status" value="1"/>
</dbReference>
<dbReference type="Gene3D" id="3.40.30.10">
    <property type="entry name" value="Glutaredoxin"/>
    <property type="match status" value="1"/>
</dbReference>
<reference evidence="5" key="1">
    <citation type="journal article" date="2014" name="PLoS ONE">
        <title>Transcriptome-Based Identification of ABC Transporters in the Western Tarnished Plant Bug Lygus hesperus.</title>
        <authorList>
            <person name="Hull J.J."/>
            <person name="Chaney K."/>
            <person name="Geib S.M."/>
            <person name="Fabrick J.A."/>
            <person name="Brent C.S."/>
            <person name="Walsh D."/>
            <person name="Lavine L.C."/>
        </authorList>
    </citation>
    <scope>NUCLEOTIDE SEQUENCE</scope>
</reference>
<dbReference type="SFLD" id="SFLDG00358">
    <property type="entry name" value="Main_(cytGST)"/>
    <property type="match status" value="1"/>
</dbReference>
<feature type="domain" description="GST N-terminal" evidence="3">
    <location>
        <begin position="34"/>
        <end position="115"/>
    </location>
</feature>
<dbReference type="InterPro" id="IPR036249">
    <property type="entry name" value="Thioredoxin-like_sf"/>
</dbReference>
<dbReference type="Pfam" id="PF00043">
    <property type="entry name" value="GST_C"/>
    <property type="match status" value="1"/>
</dbReference>
<dbReference type="PROSITE" id="PS50404">
    <property type="entry name" value="GST_NTER"/>
    <property type="match status" value="1"/>
</dbReference>
<dbReference type="CDD" id="cd03177">
    <property type="entry name" value="GST_C_Delta_Epsilon"/>
    <property type="match status" value="1"/>
</dbReference>
<dbReference type="InterPro" id="IPR010987">
    <property type="entry name" value="Glutathione-S-Trfase_C-like"/>
</dbReference>
<comment type="similarity">
    <text evidence="2">Belongs to the GST superfamily.</text>
</comment>
<dbReference type="FunFam" id="3.40.30.10:FF:000034">
    <property type="entry name" value="glutathione S-transferase 1"/>
    <property type="match status" value="1"/>
</dbReference>
<dbReference type="SFLD" id="SFLDG01153">
    <property type="entry name" value="Main.4:_Theta-like"/>
    <property type="match status" value="1"/>
</dbReference>
<dbReference type="EMBL" id="GBHO01015187">
    <property type="protein sequence ID" value="JAG28417.1"/>
    <property type="molecule type" value="Transcribed_RNA"/>
</dbReference>
<dbReference type="PROSITE" id="PS50405">
    <property type="entry name" value="GST_CTER"/>
    <property type="match status" value="1"/>
</dbReference>
<dbReference type="AlphaFoldDB" id="A0A0A9Y5S5"/>
<reference evidence="5" key="2">
    <citation type="submission" date="2014-07" db="EMBL/GenBank/DDBJ databases">
        <authorList>
            <person name="Hull J."/>
        </authorList>
    </citation>
    <scope>NUCLEOTIDE SEQUENCE</scope>
</reference>
<dbReference type="GO" id="GO:0006749">
    <property type="term" value="P:glutathione metabolic process"/>
    <property type="evidence" value="ECO:0007669"/>
    <property type="project" value="TreeGrafter"/>
</dbReference>
<evidence type="ECO:0000259" key="4">
    <source>
        <dbReference type="PROSITE" id="PS50405"/>
    </source>
</evidence>
<proteinExistence type="inferred from homology"/>
<dbReference type="SUPFAM" id="SSF47616">
    <property type="entry name" value="GST C-terminal domain-like"/>
    <property type="match status" value="1"/>
</dbReference>
<dbReference type="InterPro" id="IPR004046">
    <property type="entry name" value="GST_C"/>
</dbReference>
<feature type="domain" description="GST C-terminal" evidence="4">
    <location>
        <begin position="121"/>
        <end position="251"/>
    </location>
</feature>
<dbReference type="SFLD" id="SFLDS00019">
    <property type="entry name" value="Glutathione_Transferase_(cytos"/>
    <property type="match status" value="1"/>
</dbReference>
<gene>
    <name evidence="5" type="primary">GstD1_2</name>
    <name evidence="5" type="ORF">CM83_35050</name>
</gene>
<organism evidence="5">
    <name type="scientific">Lygus hesperus</name>
    <name type="common">Western plant bug</name>
    <dbReference type="NCBI Taxonomy" id="30085"/>
    <lineage>
        <taxon>Eukaryota</taxon>
        <taxon>Metazoa</taxon>
        <taxon>Ecdysozoa</taxon>
        <taxon>Arthropoda</taxon>
        <taxon>Hexapoda</taxon>
        <taxon>Insecta</taxon>
        <taxon>Pterygota</taxon>
        <taxon>Neoptera</taxon>
        <taxon>Paraneoptera</taxon>
        <taxon>Hemiptera</taxon>
        <taxon>Heteroptera</taxon>
        <taxon>Panheteroptera</taxon>
        <taxon>Cimicomorpha</taxon>
        <taxon>Miridae</taxon>
        <taxon>Mirini</taxon>
        <taxon>Lygus</taxon>
    </lineage>
</organism>
<feature type="non-terminal residue" evidence="5">
    <location>
        <position position="1"/>
    </location>
</feature>
<dbReference type="FunFam" id="1.20.1050.10:FF:000007">
    <property type="entry name" value="Glutathione S-transferase 1-1"/>
    <property type="match status" value="1"/>
</dbReference>
<keyword evidence="5" id="KW-0808">Transferase</keyword>
<sequence length="251" mass="28837">CHPINVCRKMKICLVLGLVAVAAFCYADARRSPKKPDFYYFPPSPPCRLVMMAAAALKVDMNMKMIDLMKGEQLTPDFLKINPQHTIPVLTHDGLTISESRAIAAYLANSRPSGEKIYPKDPKKRAMVDQMLYFDMGKLYQRFLDLYPPMMFMGASWDKEKAEKLDEAVKMLEEYLTRNKWAAGNQMTLADISLLASVSTLEAVNYDFSKYPKIMAWSENSKKMIPDYEKVNEGVMVWKTMMDKYKQEHPM</sequence>
<evidence type="ECO:0000256" key="2">
    <source>
        <dbReference type="RuleBase" id="RU003494"/>
    </source>
</evidence>
<dbReference type="SUPFAM" id="SSF52833">
    <property type="entry name" value="Thioredoxin-like"/>
    <property type="match status" value="1"/>
</dbReference>
<evidence type="ECO:0000256" key="1">
    <source>
        <dbReference type="ARBA" id="ARBA00011738"/>
    </source>
</evidence>
<dbReference type="Pfam" id="PF02798">
    <property type="entry name" value="GST_N"/>
    <property type="match status" value="1"/>
</dbReference>
<dbReference type="PANTHER" id="PTHR43969">
    <property type="entry name" value="GLUTATHIONE S TRANSFERASE D10, ISOFORM A-RELATED"/>
    <property type="match status" value="1"/>
</dbReference>
<dbReference type="InterPro" id="IPR036282">
    <property type="entry name" value="Glutathione-S-Trfase_C_sf"/>
</dbReference>
<comment type="subunit">
    <text evidence="1">Homodimer.</text>
</comment>
<dbReference type="GO" id="GO:0004364">
    <property type="term" value="F:glutathione transferase activity"/>
    <property type="evidence" value="ECO:0007669"/>
    <property type="project" value="TreeGrafter"/>
</dbReference>
<evidence type="ECO:0000259" key="3">
    <source>
        <dbReference type="PROSITE" id="PS50404"/>
    </source>
</evidence>
<dbReference type="PANTHER" id="PTHR43969:SF9">
    <property type="entry name" value="GLUTATHIONE S TRANSFERASE D10, ISOFORM A-RELATED"/>
    <property type="match status" value="1"/>
</dbReference>
<protein>
    <submittedName>
        <fullName evidence="5">Glutathione S-transferase 1, isoform C</fullName>
    </submittedName>
</protein>
<dbReference type="Gene3D" id="1.20.1050.10">
    <property type="match status" value="1"/>
</dbReference>
<dbReference type="InterPro" id="IPR004045">
    <property type="entry name" value="Glutathione_S-Trfase_N"/>
</dbReference>
<evidence type="ECO:0000313" key="5">
    <source>
        <dbReference type="EMBL" id="JAG28417.1"/>
    </source>
</evidence>
<name>A0A0A9Y5S5_LYGHE</name>
<accession>A0A0A9Y5S5</accession>